<protein>
    <recommendedName>
        <fullName evidence="2">Neprosin PEP catalytic domain-containing protein</fullName>
    </recommendedName>
</protein>
<evidence type="ECO:0000256" key="1">
    <source>
        <dbReference type="SAM" id="MobiDB-lite"/>
    </source>
</evidence>
<feature type="compositionally biased region" description="Low complexity" evidence="1">
    <location>
        <begin position="1"/>
        <end position="11"/>
    </location>
</feature>
<dbReference type="Pfam" id="PF03080">
    <property type="entry name" value="Neprosin"/>
    <property type="match status" value="1"/>
</dbReference>
<proteinExistence type="predicted"/>
<dbReference type="OMA" id="WAVHEIL"/>
<dbReference type="PROSITE" id="PS52045">
    <property type="entry name" value="NEPROSIN_PEP_CD"/>
    <property type="match status" value="1"/>
</dbReference>
<feature type="region of interest" description="Disordered" evidence="1">
    <location>
        <begin position="1"/>
        <end position="25"/>
    </location>
</feature>
<dbReference type="EMBL" id="AWWV01010603">
    <property type="protein sequence ID" value="OMO78180.1"/>
    <property type="molecule type" value="Genomic_DNA"/>
</dbReference>
<dbReference type="InterPro" id="IPR053168">
    <property type="entry name" value="Glutamic_endopeptidase"/>
</dbReference>
<evidence type="ECO:0000313" key="4">
    <source>
        <dbReference type="Proteomes" id="UP000188268"/>
    </source>
</evidence>
<dbReference type="Gramene" id="OMO78180">
    <property type="protein sequence ID" value="OMO78180"/>
    <property type="gene ID" value="CCACVL1_14589"/>
</dbReference>
<feature type="non-terminal residue" evidence="3">
    <location>
        <position position="167"/>
    </location>
</feature>
<dbReference type="PANTHER" id="PTHR31589:SF232">
    <property type="entry name" value="NEPROSIN DOMAIN-CONTAINING PROTEIN"/>
    <property type="match status" value="1"/>
</dbReference>
<feature type="domain" description="Neprosin PEP catalytic" evidence="2">
    <location>
        <begin position="39"/>
        <end position="167"/>
    </location>
</feature>
<reference evidence="3 4" key="1">
    <citation type="submission" date="2013-09" db="EMBL/GenBank/DDBJ databases">
        <title>Corchorus capsularis genome sequencing.</title>
        <authorList>
            <person name="Alam M."/>
            <person name="Haque M.S."/>
            <person name="Islam M.S."/>
            <person name="Emdad E.M."/>
            <person name="Islam M.M."/>
            <person name="Ahmed B."/>
            <person name="Halim A."/>
            <person name="Hossen Q.M.M."/>
            <person name="Hossain M.Z."/>
            <person name="Ahmed R."/>
            <person name="Khan M.M."/>
            <person name="Islam R."/>
            <person name="Rashid M.M."/>
            <person name="Khan S.A."/>
            <person name="Rahman M.S."/>
            <person name="Alam M."/>
        </authorList>
    </citation>
    <scope>NUCLEOTIDE SEQUENCE [LARGE SCALE GENOMIC DNA]</scope>
    <source>
        <strain evidence="4">cv. CVL-1</strain>
        <tissue evidence="3">Whole seedling</tissue>
    </source>
</reference>
<dbReference type="Proteomes" id="UP000188268">
    <property type="component" value="Unassembled WGS sequence"/>
</dbReference>
<dbReference type="OrthoDB" id="1858978at2759"/>
<gene>
    <name evidence="3" type="ORF">CCACVL1_14589</name>
</gene>
<dbReference type="STRING" id="210143.A0A1R3I6J4"/>
<organism evidence="3 4">
    <name type="scientific">Corchorus capsularis</name>
    <name type="common">Jute</name>
    <dbReference type="NCBI Taxonomy" id="210143"/>
    <lineage>
        <taxon>Eukaryota</taxon>
        <taxon>Viridiplantae</taxon>
        <taxon>Streptophyta</taxon>
        <taxon>Embryophyta</taxon>
        <taxon>Tracheophyta</taxon>
        <taxon>Spermatophyta</taxon>
        <taxon>Magnoliopsida</taxon>
        <taxon>eudicotyledons</taxon>
        <taxon>Gunneridae</taxon>
        <taxon>Pentapetalae</taxon>
        <taxon>rosids</taxon>
        <taxon>malvids</taxon>
        <taxon>Malvales</taxon>
        <taxon>Malvaceae</taxon>
        <taxon>Grewioideae</taxon>
        <taxon>Apeibeae</taxon>
        <taxon>Corchorus</taxon>
    </lineage>
</organism>
<dbReference type="Gene3D" id="3.90.1320.10">
    <property type="entry name" value="Outer-capsid protein sigma 3, large lobe"/>
    <property type="match status" value="1"/>
</dbReference>
<dbReference type="AlphaFoldDB" id="A0A1R3I6J4"/>
<sequence length="167" mass="18621">MRGSNSSSRVMSSKRPKRKGCPKGTVPIMKYTSNPIADPKNGVKYYATMATNREEGATYHGGTALMGVFSPHLQYLQSSRANIWVQNGPQSHLNSIEAGWAVHEILYNDPYTRLTAYWTADNFGTTGCYNLVCPGFVQIDSSVYLGQSYPVDPFNRDVILNFIVERI</sequence>
<keyword evidence="4" id="KW-1185">Reference proteome</keyword>
<evidence type="ECO:0000313" key="3">
    <source>
        <dbReference type="EMBL" id="OMO78180.1"/>
    </source>
</evidence>
<evidence type="ECO:0000259" key="2">
    <source>
        <dbReference type="PROSITE" id="PS52045"/>
    </source>
</evidence>
<name>A0A1R3I6J4_COCAP</name>
<feature type="compositionally biased region" description="Basic residues" evidence="1">
    <location>
        <begin position="12"/>
        <end position="21"/>
    </location>
</feature>
<accession>A0A1R3I6J4</accession>
<dbReference type="InterPro" id="IPR004314">
    <property type="entry name" value="Neprosin"/>
</dbReference>
<comment type="caution">
    <text evidence="3">The sequence shown here is derived from an EMBL/GenBank/DDBJ whole genome shotgun (WGS) entry which is preliminary data.</text>
</comment>
<dbReference type="PANTHER" id="PTHR31589">
    <property type="entry name" value="PROTEIN, PUTATIVE (DUF239)-RELATED-RELATED"/>
    <property type="match status" value="1"/>
</dbReference>